<evidence type="ECO:0000313" key="2">
    <source>
        <dbReference type="EMBL" id="MFC7011532.1"/>
    </source>
</evidence>
<dbReference type="RefSeq" id="WP_229881385.1">
    <property type="nucleotide sequence ID" value="NZ_BMWA01000021.1"/>
</dbReference>
<dbReference type="GO" id="GO:0016853">
    <property type="term" value="F:isomerase activity"/>
    <property type="evidence" value="ECO:0007669"/>
    <property type="project" value="UniProtKB-KW"/>
</dbReference>
<gene>
    <name evidence="2" type="ORF">ACFQMH_07350</name>
</gene>
<proteinExistence type="predicted"/>
<dbReference type="Pfam" id="PF11716">
    <property type="entry name" value="MDMPI_N"/>
    <property type="match status" value="1"/>
</dbReference>
<organism evidence="2 3">
    <name type="scientific">Streptomyces viridiviolaceus</name>
    <dbReference type="NCBI Taxonomy" id="68282"/>
    <lineage>
        <taxon>Bacteria</taxon>
        <taxon>Bacillati</taxon>
        <taxon>Actinomycetota</taxon>
        <taxon>Actinomycetes</taxon>
        <taxon>Kitasatosporales</taxon>
        <taxon>Streptomycetaceae</taxon>
        <taxon>Streptomyces</taxon>
    </lineage>
</organism>
<keyword evidence="2" id="KW-0413">Isomerase</keyword>
<dbReference type="NCBIfam" id="TIGR03083">
    <property type="entry name" value="maleylpyruvate isomerase family mycothiol-dependent enzyme"/>
    <property type="match status" value="1"/>
</dbReference>
<dbReference type="EMBL" id="JBHSYM010000013">
    <property type="protein sequence ID" value="MFC7011532.1"/>
    <property type="molecule type" value="Genomic_DNA"/>
</dbReference>
<dbReference type="SUPFAM" id="SSF109854">
    <property type="entry name" value="DinB/YfiT-like putative metalloenzymes"/>
    <property type="match status" value="1"/>
</dbReference>
<dbReference type="PANTHER" id="PTHR40758:SF1">
    <property type="entry name" value="CONSERVED PROTEIN"/>
    <property type="match status" value="1"/>
</dbReference>
<evidence type="ECO:0000313" key="3">
    <source>
        <dbReference type="Proteomes" id="UP001596409"/>
    </source>
</evidence>
<comment type="caution">
    <text evidence="2">The sequence shown here is derived from an EMBL/GenBank/DDBJ whole genome shotgun (WGS) entry which is preliminary data.</text>
</comment>
<dbReference type="InterPro" id="IPR024344">
    <property type="entry name" value="MDMPI_metal-binding"/>
</dbReference>
<dbReference type="PANTHER" id="PTHR40758">
    <property type="entry name" value="CONSERVED PROTEIN"/>
    <property type="match status" value="1"/>
</dbReference>
<dbReference type="InterPro" id="IPR017517">
    <property type="entry name" value="Maleyloyr_isom"/>
</dbReference>
<evidence type="ECO:0000259" key="1">
    <source>
        <dbReference type="Pfam" id="PF11716"/>
    </source>
</evidence>
<sequence length="185" mass="19918">MDFTRLHDCLAADHDPLRAVVDTGLDAPVPTCPGWTVADLTRHVGEMYAHKTAAVRESVEPEPWPPEEFAEEEPRALLDRNVHGIARRVRRPCPRDPAAAWYGPDQTVGLWIGRTAQETVVHRIDAELAAGQPVAPVPDDLAVDGIDELPKAFVACSVAEWGDCFTGVPAGAPGATFLVRTDAAA</sequence>
<dbReference type="Proteomes" id="UP001596409">
    <property type="component" value="Unassembled WGS sequence"/>
</dbReference>
<name>A0ABW2DYG2_9ACTN</name>
<feature type="domain" description="Mycothiol-dependent maleylpyruvate isomerase metal-binding" evidence="1">
    <location>
        <begin position="17"/>
        <end position="126"/>
    </location>
</feature>
<accession>A0ABW2DYG2</accession>
<reference evidence="3" key="1">
    <citation type="journal article" date="2019" name="Int. J. Syst. Evol. Microbiol.">
        <title>The Global Catalogue of Microorganisms (GCM) 10K type strain sequencing project: providing services to taxonomists for standard genome sequencing and annotation.</title>
        <authorList>
            <consortium name="The Broad Institute Genomics Platform"/>
            <consortium name="The Broad Institute Genome Sequencing Center for Infectious Disease"/>
            <person name="Wu L."/>
            <person name="Ma J."/>
        </authorList>
    </citation>
    <scope>NUCLEOTIDE SEQUENCE [LARGE SCALE GENOMIC DNA]</scope>
    <source>
        <strain evidence="3">JCM 4855</strain>
    </source>
</reference>
<protein>
    <submittedName>
        <fullName evidence="2">Maleylpyruvate isomerase N-terminal domain-containing protein</fullName>
    </submittedName>
</protein>
<dbReference type="InterPro" id="IPR034660">
    <property type="entry name" value="DinB/YfiT-like"/>
</dbReference>
<keyword evidence="3" id="KW-1185">Reference proteome</keyword>